<evidence type="ECO:0000256" key="7">
    <source>
        <dbReference type="ARBA" id="ARBA00023237"/>
    </source>
</evidence>
<keyword evidence="5 8" id="KW-0732">Signal</keyword>
<sequence>MKKLYFKTLGVLCLSLFAFKMNAQTTYYVKTDGAGTAVTAMSWATASNDLQSVINIAQSGDKIFVAKGTYTPNSLVNTADAITSKDYAFVLKNGVSVYGGFAGTEANETQRVAGNETILSGDLSVNDVDETGANTNTYMTANKTDNVYHVVLAIGLTNTTIFDGFTVTKGDASANTASVVAVNSKNIDRRLGGGIYILESSASLKISNVKVTINRANGDGDTSGGCGSGIYVNNSSPIIEKCEITKSFNMNAAPKTAGSNYGSGMSLVVSSHATITNTVFSENFGSYGGAVAVNGSNPTFTSCTFKGNRGGGRGGAIDIRGAFPTFTNCLFSENTATGSGGGAIYNYTGRASFLNCIFYKNSTATTNGAAYGSQNNNYGAIFINNTFYDNRNTYGGAATNFSAGIYVSAVGASATYPDKKTYLYNNIFFNNTSTNTTSTPDIYAADATLLAAVSNNIVQQTPYITANQGNLSNVNPLFISITPGHIAFLAPHSASPAKNAGNDTYNTTIVDVNGRARKNGTIDIGAVEHHDVLPVSFISFTAKKNATGVQLDWKVGSEINNKQYIVSRSSNGKDYQLITTMKGAGASNTSLSYSYTDQTATGGTYYYKLEQEDLDGTIHYLATQVIKSSLTDNRANVYPNPTKGNATIALSDGLYNKYSVIGLQGNTVLSGNINSTDKQLELNLSELSTGTYIIKLTGSNGNKSERIIKL</sequence>
<dbReference type="InterPro" id="IPR003368">
    <property type="entry name" value="POMP_repeat"/>
</dbReference>
<keyword evidence="6" id="KW-0472">Membrane</keyword>
<evidence type="ECO:0000256" key="8">
    <source>
        <dbReference type="SAM" id="SignalP"/>
    </source>
</evidence>
<dbReference type="EMBL" id="SAYW01000005">
    <property type="protein sequence ID" value="RWU05591.1"/>
    <property type="molecule type" value="Genomic_DNA"/>
</dbReference>
<dbReference type="Pfam" id="PF13229">
    <property type="entry name" value="Beta_helix"/>
    <property type="match status" value="1"/>
</dbReference>
<comment type="subcellular location">
    <subcellularLocation>
        <location evidence="1">Cell envelope</location>
    </subcellularLocation>
    <subcellularLocation>
        <location evidence="2">Cell outer membrane</location>
    </subcellularLocation>
    <subcellularLocation>
        <location evidence="3">Secreted</location>
    </subcellularLocation>
</comment>
<comment type="caution">
    <text evidence="11">The sequence shown here is derived from an EMBL/GenBank/DDBJ whole genome shotgun (WGS) entry which is preliminary data.</text>
</comment>
<dbReference type="Pfam" id="PF18962">
    <property type="entry name" value="Por_Secre_tail"/>
    <property type="match status" value="1"/>
</dbReference>
<feature type="chain" id="PRO_5019372474" evidence="8">
    <location>
        <begin position="24"/>
        <end position="710"/>
    </location>
</feature>
<evidence type="ECO:0000259" key="10">
    <source>
        <dbReference type="Pfam" id="PF18962"/>
    </source>
</evidence>
<keyword evidence="12" id="KW-1185">Reference proteome</keyword>
<dbReference type="InterPro" id="IPR011050">
    <property type="entry name" value="Pectin_lyase_fold/virulence"/>
</dbReference>
<dbReference type="InterPro" id="IPR059226">
    <property type="entry name" value="Choice_anch_Q_dom"/>
</dbReference>
<dbReference type="InterPro" id="IPR026444">
    <property type="entry name" value="Secre_tail"/>
</dbReference>
<dbReference type="InterPro" id="IPR012334">
    <property type="entry name" value="Pectin_lyas_fold"/>
</dbReference>
<dbReference type="AlphaFoldDB" id="A0A443YP63"/>
<dbReference type="InterPro" id="IPR039448">
    <property type="entry name" value="Beta_helix"/>
</dbReference>
<dbReference type="NCBIfam" id="TIGR04183">
    <property type="entry name" value="Por_Secre_tail"/>
    <property type="match status" value="1"/>
</dbReference>
<evidence type="ECO:0000259" key="9">
    <source>
        <dbReference type="Pfam" id="PF13229"/>
    </source>
</evidence>
<organism evidence="11 12">
    <name type="scientific">Pedobacter chitinilyticus</name>
    <dbReference type="NCBI Taxonomy" id="2233776"/>
    <lineage>
        <taxon>Bacteria</taxon>
        <taxon>Pseudomonadati</taxon>
        <taxon>Bacteroidota</taxon>
        <taxon>Sphingobacteriia</taxon>
        <taxon>Sphingobacteriales</taxon>
        <taxon>Sphingobacteriaceae</taxon>
        <taxon>Pedobacter</taxon>
    </lineage>
</organism>
<dbReference type="RefSeq" id="WP_113648354.1">
    <property type="nucleotide sequence ID" value="NZ_QMHN01000005.1"/>
</dbReference>
<evidence type="ECO:0000256" key="5">
    <source>
        <dbReference type="ARBA" id="ARBA00022729"/>
    </source>
</evidence>
<reference evidence="11 12" key="1">
    <citation type="submission" date="2018-06" db="EMBL/GenBank/DDBJ databases">
        <title>Pedobacter endophyticus sp. nov., an endophytic bacterium isolated from a leaf of Triticum aestivum.</title>
        <authorList>
            <person name="Zhang L."/>
        </authorList>
    </citation>
    <scope>NUCLEOTIDE SEQUENCE [LARGE SCALE GENOMIC DNA]</scope>
    <source>
        <strain evidence="11 12">CM134L-2</strain>
    </source>
</reference>
<evidence type="ECO:0000256" key="2">
    <source>
        <dbReference type="ARBA" id="ARBA00004442"/>
    </source>
</evidence>
<evidence type="ECO:0000313" key="11">
    <source>
        <dbReference type="EMBL" id="RWU05591.1"/>
    </source>
</evidence>
<feature type="signal peptide" evidence="8">
    <location>
        <begin position="1"/>
        <end position="23"/>
    </location>
</feature>
<evidence type="ECO:0000256" key="3">
    <source>
        <dbReference type="ARBA" id="ARBA00004613"/>
    </source>
</evidence>
<evidence type="ECO:0000256" key="1">
    <source>
        <dbReference type="ARBA" id="ARBA00004196"/>
    </source>
</evidence>
<evidence type="ECO:0000256" key="6">
    <source>
        <dbReference type="ARBA" id="ARBA00023136"/>
    </source>
</evidence>
<evidence type="ECO:0000256" key="4">
    <source>
        <dbReference type="ARBA" id="ARBA00022525"/>
    </source>
</evidence>
<dbReference type="GO" id="GO:0009279">
    <property type="term" value="C:cell outer membrane"/>
    <property type="evidence" value="ECO:0007669"/>
    <property type="project" value="UniProtKB-SubCell"/>
</dbReference>
<dbReference type="Gene3D" id="2.160.20.10">
    <property type="entry name" value="Single-stranded right-handed beta-helix, Pectin lyase-like"/>
    <property type="match status" value="1"/>
</dbReference>
<dbReference type="NCBIfam" id="NF041518">
    <property type="entry name" value="choice_anch_Q"/>
    <property type="match status" value="1"/>
</dbReference>
<keyword evidence="7" id="KW-0998">Cell outer membrane</keyword>
<dbReference type="GO" id="GO:0005576">
    <property type="term" value="C:extracellular region"/>
    <property type="evidence" value="ECO:0007669"/>
    <property type="project" value="UniProtKB-SubCell"/>
</dbReference>
<dbReference type="InterPro" id="IPR006626">
    <property type="entry name" value="PbH1"/>
</dbReference>
<gene>
    <name evidence="11" type="ORF">DPV69_15725</name>
</gene>
<protein>
    <submittedName>
        <fullName evidence="11">T9SS type A sorting domain-containing protein</fullName>
    </submittedName>
</protein>
<name>A0A443YP63_9SPHI</name>
<accession>A0A443YP63</accession>
<dbReference type="SUPFAM" id="SSF51126">
    <property type="entry name" value="Pectin lyase-like"/>
    <property type="match status" value="1"/>
</dbReference>
<dbReference type="SMART" id="SM00710">
    <property type="entry name" value="PbH1"/>
    <property type="match status" value="5"/>
</dbReference>
<feature type="domain" description="Secretion system C-terminal sorting" evidence="10">
    <location>
        <begin position="637"/>
        <end position="708"/>
    </location>
</feature>
<keyword evidence="4" id="KW-0964">Secreted</keyword>
<dbReference type="Proteomes" id="UP000284120">
    <property type="component" value="Unassembled WGS sequence"/>
</dbReference>
<dbReference type="NCBIfam" id="TIGR01376">
    <property type="entry name" value="POMP_repeat"/>
    <property type="match status" value="1"/>
</dbReference>
<feature type="domain" description="Right handed beta helix" evidence="9">
    <location>
        <begin position="178"/>
        <end position="312"/>
    </location>
</feature>
<dbReference type="OrthoDB" id="8901262at2"/>
<evidence type="ECO:0000313" key="12">
    <source>
        <dbReference type="Proteomes" id="UP000284120"/>
    </source>
</evidence>
<proteinExistence type="predicted"/>